<dbReference type="Pfam" id="PF03764">
    <property type="entry name" value="EFG_IV"/>
    <property type="match status" value="1"/>
</dbReference>
<comment type="caution">
    <text evidence="4">The sequence shown here is derived from an EMBL/GenBank/DDBJ whole genome shotgun (WGS) entry which is preliminary data.</text>
</comment>
<gene>
    <name evidence="4" type="ORF">RM844_31230</name>
</gene>
<evidence type="ECO:0000313" key="4">
    <source>
        <dbReference type="EMBL" id="MDT0270751.1"/>
    </source>
</evidence>
<evidence type="ECO:0000259" key="3">
    <source>
        <dbReference type="SMART" id="SM00889"/>
    </source>
</evidence>
<organism evidence="4 5">
    <name type="scientific">Streptomyces chisholmiae</name>
    <dbReference type="NCBI Taxonomy" id="3075540"/>
    <lineage>
        <taxon>Bacteria</taxon>
        <taxon>Bacillati</taxon>
        <taxon>Actinomycetota</taxon>
        <taxon>Actinomycetes</taxon>
        <taxon>Kitasatosporales</taxon>
        <taxon>Streptomycetaceae</taxon>
        <taxon>Streptomyces</taxon>
    </lineage>
</organism>
<dbReference type="InterPro" id="IPR005517">
    <property type="entry name" value="Transl_elong_EFG/EF2_IV"/>
</dbReference>
<keyword evidence="1" id="KW-0547">Nucleotide-binding</keyword>
<evidence type="ECO:0000313" key="5">
    <source>
        <dbReference type="Proteomes" id="UP001183410"/>
    </source>
</evidence>
<reference evidence="5" key="1">
    <citation type="submission" date="2023-07" db="EMBL/GenBank/DDBJ databases">
        <title>30 novel species of actinomycetes from the DSMZ collection.</title>
        <authorList>
            <person name="Nouioui I."/>
        </authorList>
    </citation>
    <scope>NUCLEOTIDE SEQUENCE [LARGE SCALE GENOMIC DNA]</scope>
    <source>
        <strain evidence="5">DSM 44915</strain>
    </source>
</reference>
<dbReference type="Proteomes" id="UP001183410">
    <property type="component" value="Unassembled WGS sequence"/>
</dbReference>
<dbReference type="SUPFAM" id="SSF54211">
    <property type="entry name" value="Ribosomal protein S5 domain 2-like"/>
    <property type="match status" value="1"/>
</dbReference>
<dbReference type="InterPro" id="IPR014721">
    <property type="entry name" value="Ribsml_uS5_D2-typ_fold_subgr"/>
</dbReference>
<protein>
    <recommendedName>
        <fullName evidence="3">Translation elongation factor EFG/EF2 domain-containing protein</fullName>
    </recommendedName>
</protein>
<keyword evidence="5" id="KW-1185">Reference proteome</keyword>
<dbReference type="RefSeq" id="WP_311670815.1">
    <property type="nucleotide sequence ID" value="NZ_JAVREO010000033.1"/>
</dbReference>
<evidence type="ECO:0000256" key="1">
    <source>
        <dbReference type="ARBA" id="ARBA00022741"/>
    </source>
</evidence>
<dbReference type="Gene3D" id="3.30.230.10">
    <property type="match status" value="1"/>
</dbReference>
<feature type="domain" description="Translation elongation factor EFG/EF2" evidence="3">
    <location>
        <begin position="12"/>
        <end position="108"/>
    </location>
</feature>
<keyword evidence="2" id="KW-0342">GTP-binding</keyword>
<proteinExistence type="predicted"/>
<dbReference type="SMART" id="SM00889">
    <property type="entry name" value="EFG_IV"/>
    <property type="match status" value="1"/>
</dbReference>
<dbReference type="InterPro" id="IPR020568">
    <property type="entry name" value="Ribosomal_Su5_D2-typ_SF"/>
</dbReference>
<accession>A0ABU2K0G8</accession>
<dbReference type="EMBL" id="JAVREO010000033">
    <property type="protein sequence ID" value="MDT0270751.1"/>
    <property type="molecule type" value="Genomic_DNA"/>
</dbReference>
<name>A0ABU2K0G8_9ACTN</name>
<evidence type="ECO:0000256" key="2">
    <source>
        <dbReference type="ARBA" id="ARBA00023134"/>
    </source>
</evidence>
<sequence>MTELAVVVDEVRVLVRMNRTSCGPFAHVLLRFEPPGPDGGLELLSVVPEERLPGEFLPALREGLLAGLDGVAAGVLVTDGTYHEVDSSEFGYRIAGREAGLAALIGAGLVPRTEARRLRWTTWPGAPRRR</sequence>